<evidence type="ECO:0000256" key="3">
    <source>
        <dbReference type="ARBA" id="ARBA00045074"/>
    </source>
</evidence>
<keyword evidence="1" id="KW-0479">Metal-binding</keyword>
<evidence type="ECO:0000313" key="6">
    <source>
        <dbReference type="EMBL" id="ANJ75097.1"/>
    </source>
</evidence>
<dbReference type="PANTHER" id="PTHR30502:SF4">
    <property type="entry name" value="5-KETO-4-DEOXY-D-GLUCARATE ALDOLASE"/>
    <property type="match status" value="1"/>
</dbReference>
<dbReference type="GO" id="GO:0046872">
    <property type="term" value="F:metal ion binding"/>
    <property type="evidence" value="ECO:0007669"/>
    <property type="project" value="UniProtKB-KW"/>
</dbReference>
<name>A0A192A486_9RALS</name>
<dbReference type="RefSeq" id="WP_064807416.1">
    <property type="nucleotide sequence ID" value="NZ_CP016023.1"/>
</dbReference>
<dbReference type="GO" id="GO:0005737">
    <property type="term" value="C:cytoplasm"/>
    <property type="evidence" value="ECO:0007669"/>
    <property type="project" value="TreeGrafter"/>
</dbReference>
<dbReference type="STRING" id="190721.ACS15_4607"/>
<reference evidence="7" key="1">
    <citation type="submission" date="2016-06" db="EMBL/GenBank/DDBJ databases">
        <authorList>
            <person name="Xu Y."/>
            <person name="Nagy A."/>
            <person name="Yan X."/>
            <person name="Kim S.W."/>
            <person name="Haley B."/>
            <person name="Liu N.T."/>
            <person name="Nou X."/>
        </authorList>
    </citation>
    <scope>NUCLEOTIDE SEQUENCE [LARGE SCALE GENOMIC DNA]</scope>
    <source>
        <strain evidence="7">ATCC 49129</strain>
    </source>
</reference>
<keyword evidence="7" id="KW-1185">Reference proteome</keyword>
<dbReference type="InterPro" id="IPR005000">
    <property type="entry name" value="Aldolase/citrate-lyase_domain"/>
</dbReference>
<dbReference type="FunFam" id="3.20.20.60:FF:000004">
    <property type="entry name" value="5-keto-4-deoxy-D-glucarate aldolase"/>
    <property type="match status" value="1"/>
</dbReference>
<evidence type="ECO:0000313" key="7">
    <source>
        <dbReference type="Proteomes" id="UP000078572"/>
    </source>
</evidence>
<gene>
    <name evidence="6" type="ORF">A9Y76_21435</name>
</gene>
<organism evidence="6 7">
    <name type="scientific">Ralstonia insidiosa</name>
    <dbReference type="NCBI Taxonomy" id="190721"/>
    <lineage>
        <taxon>Bacteria</taxon>
        <taxon>Pseudomonadati</taxon>
        <taxon>Pseudomonadota</taxon>
        <taxon>Betaproteobacteria</taxon>
        <taxon>Burkholderiales</taxon>
        <taxon>Burkholderiaceae</taxon>
        <taxon>Ralstonia</taxon>
    </lineage>
</organism>
<dbReference type="GO" id="GO:0016832">
    <property type="term" value="F:aldehyde-lyase activity"/>
    <property type="evidence" value="ECO:0007669"/>
    <property type="project" value="TreeGrafter"/>
</dbReference>
<dbReference type="EMBL" id="CP016023">
    <property type="protein sequence ID" value="ANJ75097.1"/>
    <property type="molecule type" value="Genomic_DNA"/>
</dbReference>
<dbReference type="PANTHER" id="PTHR30502">
    <property type="entry name" value="2-KETO-3-DEOXY-L-RHAMNONATE ALDOLASE"/>
    <property type="match status" value="1"/>
</dbReference>
<comment type="catalytic activity">
    <reaction evidence="4">
        <text>D-glyceraldehyde + 3-hydroxypyruvate = 2-dehydro-D-galactonate</text>
        <dbReference type="Rhea" id="RHEA:80051"/>
        <dbReference type="ChEBI" id="CHEBI:17180"/>
        <dbReference type="ChEBI" id="CHEBI:17378"/>
        <dbReference type="ChEBI" id="CHEBI:28023"/>
    </reaction>
</comment>
<evidence type="ECO:0000256" key="4">
    <source>
        <dbReference type="ARBA" id="ARBA00051339"/>
    </source>
</evidence>
<dbReference type="Pfam" id="PF03328">
    <property type="entry name" value="HpcH_HpaI"/>
    <property type="match status" value="1"/>
</dbReference>
<dbReference type="GeneID" id="61528604"/>
<evidence type="ECO:0000256" key="2">
    <source>
        <dbReference type="ARBA" id="ARBA00023239"/>
    </source>
</evidence>
<sequence length="255" mass="27772">MQRNRFKAQLLARKQQLGIWSMLASSNVVEVLTQSDYDWILLDTEHAPNEVPMVLDQLRTVAQTTMSAVVRPNTNDAVVLKRLLDIGAQTVLVPMVDTADDARRAAAAVRYPPLGIRGVSLATRANRYGRDADYGQRANEEVCLLVQLETPKALENLESIAAVDGIDGIFVGPADLAATMGHLGNVRHAAVQAAIHDARERAHRCGKPIGILMADPELNARYIADGFDYVAVATDISLMRSGAEAALKQARSHQR</sequence>
<dbReference type="InterPro" id="IPR040442">
    <property type="entry name" value="Pyrv_kinase-like_dom_sf"/>
</dbReference>
<keyword evidence="2" id="KW-0456">Lyase</keyword>
<dbReference type="OrthoDB" id="86160at2"/>
<dbReference type="SUPFAM" id="SSF51621">
    <property type="entry name" value="Phosphoenolpyruvate/pyruvate domain"/>
    <property type="match status" value="1"/>
</dbReference>
<evidence type="ECO:0000256" key="5">
    <source>
        <dbReference type="ARBA" id="ARBA00051592"/>
    </source>
</evidence>
<dbReference type="Proteomes" id="UP000078572">
    <property type="component" value="Chromosome 2"/>
</dbReference>
<dbReference type="AlphaFoldDB" id="A0A192A486"/>
<accession>A0A192A486</accession>
<protein>
    <submittedName>
        <fullName evidence="6">Uncharacterized protein</fullName>
    </submittedName>
</protein>
<dbReference type="Gene3D" id="3.20.20.60">
    <property type="entry name" value="Phosphoenolpyruvate-binding domains"/>
    <property type="match status" value="1"/>
</dbReference>
<dbReference type="InterPro" id="IPR050251">
    <property type="entry name" value="HpcH-HpaI_aldolase"/>
</dbReference>
<evidence type="ECO:0000256" key="1">
    <source>
        <dbReference type="ARBA" id="ARBA00022723"/>
    </source>
</evidence>
<comment type="catalytic activity">
    <reaction evidence="5">
        <text>D-glyceraldehyde + 3-hydroxypyruvate = (3R,4S,5R)-3,4,5,6-tetrahydroxy-2-oxohexanoate</text>
        <dbReference type="Rhea" id="RHEA:80047"/>
        <dbReference type="ChEBI" id="CHEBI:17180"/>
        <dbReference type="ChEBI" id="CHEBI:17378"/>
        <dbReference type="ChEBI" id="CHEBI:231434"/>
    </reaction>
</comment>
<proteinExistence type="predicted"/>
<dbReference type="InterPro" id="IPR015813">
    <property type="entry name" value="Pyrv/PenolPyrv_kinase-like_dom"/>
</dbReference>
<comment type="catalytic activity">
    <reaction evidence="3">
        <text>D-glyceraldehyde + pyruvate = 2-dehydro-3-deoxy-L-galactonate</text>
        <dbReference type="Rhea" id="RHEA:80055"/>
        <dbReference type="ChEBI" id="CHEBI:15361"/>
        <dbReference type="ChEBI" id="CHEBI:17378"/>
        <dbReference type="ChEBI" id="CHEBI:75545"/>
    </reaction>
</comment>